<feature type="region of interest" description="Disordered" evidence="1">
    <location>
        <begin position="121"/>
        <end position="154"/>
    </location>
</feature>
<evidence type="ECO:0000313" key="3">
    <source>
        <dbReference type="Proteomes" id="UP000664940"/>
    </source>
</evidence>
<gene>
    <name evidence="2" type="ORF">HJG60_009528</name>
</gene>
<feature type="region of interest" description="Disordered" evidence="1">
    <location>
        <begin position="29"/>
        <end position="80"/>
    </location>
</feature>
<sequence>MRTSRRRHLSRGKGRWTELHAASSMQIAPRFTGAKVRTPFPSQRCSPTSRRAGNKPKVLRPEPHRPPSHISHRAVPWCGGDSQARRLTAGRGHRLDWLCMRPSGQCGQQGPQGGLAVTCPPQARNCRAGVSPGPAPRSAVSPHHMLSLKPPHPQ</sequence>
<proteinExistence type="predicted"/>
<comment type="caution">
    <text evidence="2">The sequence shown here is derived from an EMBL/GenBank/DDBJ whole genome shotgun (WGS) entry which is preliminary data.</text>
</comment>
<dbReference type="AlphaFoldDB" id="A0A833YIN8"/>
<organism evidence="2 3">
    <name type="scientific">Phyllostomus discolor</name>
    <name type="common">pale spear-nosed bat</name>
    <dbReference type="NCBI Taxonomy" id="89673"/>
    <lineage>
        <taxon>Eukaryota</taxon>
        <taxon>Metazoa</taxon>
        <taxon>Chordata</taxon>
        <taxon>Craniata</taxon>
        <taxon>Vertebrata</taxon>
        <taxon>Euteleostomi</taxon>
        <taxon>Mammalia</taxon>
        <taxon>Eutheria</taxon>
        <taxon>Laurasiatheria</taxon>
        <taxon>Chiroptera</taxon>
        <taxon>Yangochiroptera</taxon>
        <taxon>Phyllostomidae</taxon>
        <taxon>Phyllostominae</taxon>
        <taxon>Phyllostomus</taxon>
    </lineage>
</organism>
<protein>
    <submittedName>
        <fullName evidence="2">Uncharacterized protein</fullName>
    </submittedName>
</protein>
<dbReference type="EMBL" id="JABVXQ010000015">
    <property type="protein sequence ID" value="KAF6075134.1"/>
    <property type="molecule type" value="Genomic_DNA"/>
</dbReference>
<reference evidence="2 3" key="1">
    <citation type="journal article" date="2020" name="Nature">
        <title>Six reference-quality genomes reveal evolution of bat adaptations.</title>
        <authorList>
            <person name="Jebb D."/>
            <person name="Huang Z."/>
            <person name="Pippel M."/>
            <person name="Hughes G.M."/>
            <person name="Lavrichenko K."/>
            <person name="Devanna P."/>
            <person name="Winkler S."/>
            <person name="Jermiin L.S."/>
            <person name="Skirmuntt E.C."/>
            <person name="Katzourakis A."/>
            <person name="Burkitt-Gray L."/>
            <person name="Ray D.A."/>
            <person name="Sullivan K.A.M."/>
            <person name="Roscito J.G."/>
            <person name="Kirilenko B.M."/>
            <person name="Davalos L.M."/>
            <person name="Corthals A.P."/>
            <person name="Power M.L."/>
            <person name="Jones G."/>
            <person name="Ransome R.D."/>
            <person name="Dechmann D.K.N."/>
            <person name="Locatelli A.G."/>
            <person name="Puechmaille S.J."/>
            <person name="Fedrigo O."/>
            <person name="Jarvis E.D."/>
            <person name="Hiller M."/>
            <person name="Vernes S.C."/>
            <person name="Myers E.W."/>
            <person name="Teeling E.C."/>
        </authorList>
    </citation>
    <scope>NUCLEOTIDE SEQUENCE [LARGE SCALE GENOMIC DNA]</scope>
    <source>
        <strain evidence="2">Bat1K_MPI-CBG_1</strain>
    </source>
</reference>
<evidence type="ECO:0000256" key="1">
    <source>
        <dbReference type="SAM" id="MobiDB-lite"/>
    </source>
</evidence>
<name>A0A833YIN8_9CHIR</name>
<feature type="compositionally biased region" description="Polar residues" evidence="1">
    <location>
        <begin position="40"/>
        <end position="51"/>
    </location>
</feature>
<dbReference type="Proteomes" id="UP000664940">
    <property type="component" value="Unassembled WGS sequence"/>
</dbReference>
<evidence type="ECO:0000313" key="2">
    <source>
        <dbReference type="EMBL" id="KAF6075134.1"/>
    </source>
</evidence>
<accession>A0A833YIN8</accession>